<feature type="region of interest" description="Disordered" evidence="6">
    <location>
        <begin position="1"/>
        <end position="60"/>
    </location>
</feature>
<keyword evidence="4" id="KW-0342">GTP-binding</keyword>
<dbReference type="PANTHER" id="PTHR11089:SF30">
    <property type="entry name" value="GUANINE NUCLEOTIDE-BINDING PROTEIN-LIKE 3 HOMOLOG"/>
    <property type="match status" value="1"/>
</dbReference>
<dbReference type="KEGG" id="fcy:FRACYDRAFT_170214"/>
<evidence type="ECO:0000256" key="4">
    <source>
        <dbReference type="ARBA" id="ARBA00023134"/>
    </source>
</evidence>
<dbReference type="PROSITE" id="PS51721">
    <property type="entry name" value="G_CP"/>
    <property type="match status" value="1"/>
</dbReference>
<sequence length="531" mass="58568">MVKKKSKSNRTTLKDKYKIQKRVVETHRKRKKMVKRDAKNGITRPNQQKRDPGIPNSWPFKQDLLKDIQRARERQQVQQQNTKEKRKGELRLLREHQQGGGECRTVADLMAKANADRQAYAVKTGGNAVIANTSESEKSDGTVAAGQQSRRAYLRELKKVVETADVLLQVLDARDPIGSRIHKTLEDVILSKADKRMVLVLNKIDLVPREVVSQWLTVLRRSHPTIAIKACKDLSAGKDENATTSSVPVGMDGLLQLLKNYARTGGTGGKSKTTIVCGIIGYPNVGKSSIINALKRSRAVGVSPRPGFTTSMQEVVLDRTIHLLDSPGVVFSDDTTLLGNCVDADSITDPIPPVDAILKRCNPESLMMTYNIPAFPQGDTMMFLAMVAKSYGRVLKGGIPDKIGAARSVLKDWNHGKISYFTVPPADIEPGVAKGGAVIVSSFGAEFDLSKYDDQVLSTLKESDEMDFVQLVNDNTEDAATAIKRSKDVATYLNDDDDDDESMAEEDSDDDEDKKVRAQVSQADDYDFTAM</sequence>
<protein>
    <submittedName>
        <fullName evidence="8">p-loop containing nucleoside triphosphate hydrolase protein</fullName>
    </submittedName>
</protein>
<gene>
    <name evidence="8" type="ORF">FRACYDRAFT_170214</name>
</gene>
<comment type="subcellular location">
    <subcellularLocation>
        <location evidence="1">Nucleus</location>
    </subcellularLocation>
</comment>
<keyword evidence="3" id="KW-0175">Coiled coil</keyword>
<evidence type="ECO:0000256" key="2">
    <source>
        <dbReference type="ARBA" id="ARBA00022741"/>
    </source>
</evidence>
<proteinExistence type="predicted"/>
<name>A0A1E7FBE3_9STRA</name>
<reference evidence="8 9" key="1">
    <citation type="submission" date="2016-09" db="EMBL/GenBank/DDBJ databases">
        <title>Extensive genetic diversity and differential bi-allelic expression allows diatom success in the polar Southern Ocean.</title>
        <authorList>
            <consortium name="DOE Joint Genome Institute"/>
            <person name="Mock T."/>
            <person name="Otillar R.P."/>
            <person name="Strauss J."/>
            <person name="Dupont C."/>
            <person name="Frickenhaus S."/>
            <person name="Maumus F."/>
            <person name="Mcmullan M."/>
            <person name="Sanges R."/>
            <person name="Schmutz J."/>
            <person name="Toseland A."/>
            <person name="Valas R."/>
            <person name="Veluchamy A."/>
            <person name="Ward B.J."/>
            <person name="Allen A."/>
            <person name="Barry K."/>
            <person name="Falciatore A."/>
            <person name="Ferrante M."/>
            <person name="Fortunato A.E."/>
            <person name="Gloeckner G."/>
            <person name="Gruber A."/>
            <person name="Hipkin R."/>
            <person name="Janech M."/>
            <person name="Kroth P."/>
            <person name="Leese F."/>
            <person name="Lindquist E."/>
            <person name="Lyon B.R."/>
            <person name="Martin J."/>
            <person name="Mayer C."/>
            <person name="Parker M."/>
            <person name="Quesneville H."/>
            <person name="Raymond J."/>
            <person name="Uhlig C."/>
            <person name="Valentin K.U."/>
            <person name="Worden A.Z."/>
            <person name="Armbrust E.V."/>
            <person name="Bowler C."/>
            <person name="Green B."/>
            <person name="Moulton V."/>
            <person name="Van Oosterhout C."/>
            <person name="Grigoriev I."/>
        </authorList>
    </citation>
    <scope>NUCLEOTIDE SEQUENCE [LARGE SCALE GENOMIC DNA]</scope>
    <source>
        <strain evidence="8 9">CCMP1102</strain>
    </source>
</reference>
<dbReference type="GO" id="GO:0005730">
    <property type="term" value="C:nucleolus"/>
    <property type="evidence" value="ECO:0007669"/>
    <property type="project" value="TreeGrafter"/>
</dbReference>
<dbReference type="Pfam" id="PF01926">
    <property type="entry name" value="MMR_HSR1"/>
    <property type="match status" value="1"/>
</dbReference>
<dbReference type="Gene3D" id="3.40.50.300">
    <property type="entry name" value="P-loop containing nucleotide triphosphate hydrolases"/>
    <property type="match status" value="1"/>
</dbReference>
<feature type="compositionally biased region" description="Basic and acidic residues" evidence="6">
    <location>
        <begin position="12"/>
        <end position="26"/>
    </location>
</feature>
<dbReference type="GO" id="GO:0005525">
    <property type="term" value="F:GTP binding"/>
    <property type="evidence" value="ECO:0007669"/>
    <property type="project" value="UniProtKB-KW"/>
</dbReference>
<dbReference type="InterPro" id="IPR014813">
    <property type="entry name" value="Gnl3_N_dom"/>
</dbReference>
<dbReference type="CDD" id="cd04178">
    <property type="entry name" value="Nucleostemin_like"/>
    <property type="match status" value="1"/>
</dbReference>
<keyword evidence="2" id="KW-0547">Nucleotide-binding</keyword>
<evidence type="ECO:0000313" key="9">
    <source>
        <dbReference type="Proteomes" id="UP000095751"/>
    </source>
</evidence>
<evidence type="ECO:0000256" key="6">
    <source>
        <dbReference type="SAM" id="MobiDB-lite"/>
    </source>
</evidence>
<dbReference type="Proteomes" id="UP000095751">
    <property type="component" value="Unassembled WGS sequence"/>
</dbReference>
<dbReference type="SUPFAM" id="SSF52540">
    <property type="entry name" value="P-loop containing nucleoside triphosphate hydrolases"/>
    <property type="match status" value="1"/>
</dbReference>
<evidence type="ECO:0000256" key="3">
    <source>
        <dbReference type="ARBA" id="ARBA00023054"/>
    </source>
</evidence>
<dbReference type="InterPro" id="IPR023179">
    <property type="entry name" value="GTP-bd_ortho_bundle_sf"/>
</dbReference>
<evidence type="ECO:0000313" key="8">
    <source>
        <dbReference type="EMBL" id="OEU15466.1"/>
    </source>
</evidence>
<evidence type="ECO:0000259" key="7">
    <source>
        <dbReference type="PROSITE" id="PS51721"/>
    </source>
</evidence>
<evidence type="ECO:0000256" key="5">
    <source>
        <dbReference type="ARBA" id="ARBA00023242"/>
    </source>
</evidence>
<evidence type="ECO:0000256" key="1">
    <source>
        <dbReference type="ARBA" id="ARBA00004123"/>
    </source>
</evidence>
<keyword evidence="8" id="KW-0378">Hydrolase</keyword>
<accession>A0A1E7FBE3</accession>
<organism evidence="8 9">
    <name type="scientific">Fragilariopsis cylindrus CCMP1102</name>
    <dbReference type="NCBI Taxonomy" id="635003"/>
    <lineage>
        <taxon>Eukaryota</taxon>
        <taxon>Sar</taxon>
        <taxon>Stramenopiles</taxon>
        <taxon>Ochrophyta</taxon>
        <taxon>Bacillariophyta</taxon>
        <taxon>Bacillariophyceae</taxon>
        <taxon>Bacillariophycidae</taxon>
        <taxon>Bacillariales</taxon>
        <taxon>Bacillariaceae</taxon>
        <taxon>Fragilariopsis</taxon>
    </lineage>
</organism>
<dbReference type="OrthoDB" id="10266128at2759"/>
<dbReference type="InterPro" id="IPR050755">
    <property type="entry name" value="TRAFAC_YlqF/YawG_RiboMat"/>
</dbReference>
<dbReference type="InParanoid" id="A0A1E7FBE3"/>
<dbReference type="Gene3D" id="1.10.1580.10">
    <property type="match status" value="1"/>
</dbReference>
<dbReference type="EMBL" id="KV784359">
    <property type="protein sequence ID" value="OEU15466.1"/>
    <property type="molecule type" value="Genomic_DNA"/>
</dbReference>
<dbReference type="InterPro" id="IPR027417">
    <property type="entry name" value="P-loop_NTPase"/>
</dbReference>
<feature type="compositionally biased region" description="Acidic residues" evidence="6">
    <location>
        <begin position="494"/>
        <end position="512"/>
    </location>
</feature>
<dbReference type="PANTHER" id="PTHR11089">
    <property type="entry name" value="GTP-BINDING PROTEIN-RELATED"/>
    <property type="match status" value="1"/>
</dbReference>
<feature type="domain" description="CP-type G" evidence="7">
    <location>
        <begin position="154"/>
        <end position="332"/>
    </location>
</feature>
<dbReference type="AlphaFoldDB" id="A0A1E7FBE3"/>
<dbReference type="FunFam" id="1.10.1580.10:FF:000002">
    <property type="entry name" value="Guanine nucleotide-binding protein-like 3 (nucleolar)-like"/>
    <property type="match status" value="1"/>
</dbReference>
<dbReference type="InterPro" id="IPR006073">
    <property type="entry name" value="GTP-bd"/>
</dbReference>
<dbReference type="InterPro" id="IPR030378">
    <property type="entry name" value="G_CP_dom"/>
</dbReference>
<dbReference type="Pfam" id="PF08701">
    <property type="entry name" value="GN3L_Grn1"/>
    <property type="match status" value="1"/>
</dbReference>
<feature type="region of interest" description="Disordered" evidence="6">
    <location>
        <begin position="492"/>
        <end position="531"/>
    </location>
</feature>
<keyword evidence="9" id="KW-1185">Reference proteome</keyword>
<dbReference type="GO" id="GO:0016787">
    <property type="term" value="F:hydrolase activity"/>
    <property type="evidence" value="ECO:0007669"/>
    <property type="project" value="UniProtKB-KW"/>
</dbReference>
<keyword evidence="5" id="KW-0539">Nucleus</keyword>